<dbReference type="CDD" id="cd04179">
    <property type="entry name" value="DPM_DPG-synthase_like"/>
    <property type="match status" value="1"/>
</dbReference>
<protein>
    <submittedName>
        <fullName evidence="5">Dolichol-phosphate mannosyltransferase</fullName>
    </submittedName>
    <submittedName>
        <fullName evidence="3">Glycosyltransferase, TIGR04182 family</fullName>
    </submittedName>
    <submittedName>
        <fullName evidence="4">S-layer glycoprotein N-glycosyltransferase AglJ</fullName>
        <ecNumber evidence="4">2.4.1.-</ecNumber>
    </submittedName>
</protein>
<dbReference type="GeneID" id="30583017"/>
<dbReference type="NCBIfam" id="TIGR04182">
    <property type="entry name" value="glyco_TIGR04182"/>
    <property type="match status" value="1"/>
</dbReference>
<dbReference type="Proteomes" id="UP000267921">
    <property type="component" value="Unassembled WGS sequence"/>
</dbReference>
<keyword evidence="1" id="KW-0812">Transmembrane</keyword>
<proteinExistence type="predicted"/>
<keyword evidence="1" id="KW-1133">Transmembrane helix</keyword>
<dbReference type="InterPro" id="IPR026456">
    <property type="entry name" value="GCTrfase_AglJ"/>
</dbReference>
<evidence type="ECO:0000256" key="1">
    <source>
        <dbReference type="SAM" id="Phobius"/>
    </source>
</evidence>
<keyword evidence="6" id="KW-1185">Reference proteome</keyword>
<evidence type="ECO:0000313" key="3">
    <source>
        <dbReference type="EMBL" id="APH38837.1"/>
    </source>
</evidence>
<keyword evidence="3" id="KW-0808">Transferase</keyword>
<dbReference type="InterPro" id="IPR029044">
    <property type="entry name" value="Nucleotide-diphossugar_trans"/>
</dbReference>
<reference evidence="4 8" key="3">
    <citation type="submission" date="2018-10" db="EMBL/GenBank/DDBJ databases">
        <title>Cultivation of a novel Methanohalophilus strain from Kebrit Deep of the Red Sea and a genomic comparison of members of the genus Methanohalophilus.</title>
        <authorList>
            <person name="Guan Y."/>
            <person name="Ngugi D.K."/>
            <person name="Stingl U."/>
        </authorList>
    </citation>
    <scope>NUCLEOTIDE SEQUENCE [LARGE SCALE GENOMIC DNA]</scope>
    <source>
        <strain evidence="4 8">DSM 3094</strain>
    </source>
</reference>
<gene>
    <name evidence="4" type="primary">aglJ</name>
    <name evidence="3" type="ORF">BHR79_04595</name>
    <name evidence="4" type="ORF">EFE40_08770</name>
    <name evidence="5" type="ORF">SAMN04515625_1453</name>
</gene>
<dbReference type="RefSeq" id="WP_072561284.1">
    <property type="nucleotide sequence ID" value="NZ_CP017921.1"/>
</dbReference>
<dbReference type="Gene3D" id="3.90.550.10">
    <property type="entry name" value="Spore Coat Polysaccharide Biosynthesis Protein SpsA, Chain A"/>
    <property type="match status" value="1"/>
</dbReference>
<evidence type="ECO:0000313" key="8">
    <source>
        <dbReference type="Proteomes" id="UP000267921"/>
    </source>
</evidence>
<name>A0A1L3Q1U5_9EURY</name>
<dbReference type="KEGG" id="mhaz:BHR79_04595"/>
<dbReference type="EMBL" id="FNMU01000004">
    <property type="protein sequence ID" value="SDW70333.1"/>
    <property type="molecule type" value="Genomic_DNA"/>
</dbReference>
<feature type="transmembrane region" description="Helical" evidence="1">
    <location>
        <begin position="265"/>
        <end position="292"/>
    </location>
</feature>
<feature type="domain" description="Glycosyltransferase 2-like" evidence="2">
    <location>
        <begin position="10"/>
        <end position="164"/>
    </location>
</feature>
<dbReference type="InterPro" id="IPR050256">
    <property type="entry name" value="Glycosyltransferase_2"/>
</dbReference>
<dbReference type="EC" id="2.4.1.-" evidence="4"/>
<dbReference type="PANTHER" id="PTHR48090">
    <property type="entry name" value="UNDECAPRENYL-PHOSPHATE 4-DEOXY-4-FORMAMIDO-L-ARABINOSE TRANSFERASE-RELATED"/>
    <property type="match status" value="1"/>
</dbReference>
<dbReference type="AlphaFoldDB" id="A0A1L3Q1U5"/>
<dbReference type="OrthoDB" id="103472at2157"/>
<keyword evidence="4" id="KW-0328">Glycosyltransferase</keyword>
<evidence type="ECO:0000313" key="7">
    <source>
        <dbReference type="Proteomes" id="UP000198669"/>
    </source>
</evidence>
<accession>A0A1L3Q1U5</accession>
<organism evidence="3 6">
    <name type="scientific">Methanohalophilus halophilus</name>
    <dbReference type="NCBI Taxonomy" id="2177"/>
    <lineage>
        <taxon>Archaea</taxon>
        <taxon>Methanobacteriati</taxon>
        <taxon>Methanobacteriota</taxon>
        <taxon>Stenosarchaea group</taxon>
        <taxon>Methanomicrobia</taxon>
        <taxon>Methanosarcinales</taxon>
        <taxon>Methanosarcinaceae</taxon>
        <taxon>Methanohalophilus</taxon>
    </lineage>
</organism>
<dbReference type="PANTHER" id="PTHR48090:SF7">
    <property type="entry name" value="RFBJ PROTEIN"/>
    <property type="match status" value="1"/>
</dbReference>
<evidence type="ECO:0000259" key="2">
    <source>
        <dbReference type="Pfam" id="PF00535"/>
    </source>
</evidence>
<keyword evidence="1" id="KW-0472">Membrane</keyword>
<reference evidence="5 7" key="2">
    <citation type="submission" date="2016-10" db="EMBL/GenBank/DDBJ databases">
        <authorList>
            <person name="de Groot N.N."/>
        </authorList>
    </citation>
    <scope>NUCLEOTIDE SEQUENCE [LARGE SCALE GENOMIC DNA]</scope>
    <source>
        <strain evidence="5 7">Z-7982</strain>
    </source>
</reference>
<evidence type="ECO:0000313" key="5">
    <source>
        <dbReference type="EMBL" id="SDW70333.1"/>
    </source>
</evidence>
<feature type="transmembrane region" description="Helical" evidence="1">
    <location>
        <begin position="231"/>
        <end position="253"/>
    </location>
</feature>
<dbReference type="EMBL" id="RJJG01000006">
    <property type="protein sequence ID" value="RNI08032.1"/>
    <property type="molecule type" value="Genomic_DNA"/>
</dbReference>
<evidence type="ECO:0000313" key="4">
    <source>
        <dbReference type="EMBL" id="RNI08032.1"/>
    </source>
</evidence>
<dbReference type="GO" id="GO:0016757">
    <property type="term" value="F:glycosyltransferase activity"/>
    <property type="evidence" value="ECO:0007669"/>
    <property type="project" value="UniProtKB-KW"/>
</dbReference>
<dbReference type="STRING" id="2177.BHR79_04595"/>
<dbReference type="InterPro" id="IPR001173">
    <property type="entry name" value="Glyco_trans_2-like"/>
</dbReference>
<dbReference type="Proteomes" id="UP000198669">
    <property type="component" value="Unassembled WGS sequence"/>
</dbReference>
<dbReference type="Pfam" id="PF00535">
    <property type="entry name" value="Glycos_transf_2"/>
    <property type="match status" value="1"/>
</dbReference>
<dbReference type="SUPFAM" id="SSF53448">
    <property type="entry name" value="Nucleotide-diphospho-sugar transferases"/>
    <property type="match status" value="1"/>
</dbReference>
<dbReference type="Proteomes" id="UP000186879">
    <property type="component" value="Chromosome"/>
</dbReference>
<sequence>MTEDYREDVCILIPTLNEGATIGQLIEDFNTEGFGNIFVIDGNSSDDTQEIATNMGANVVAQTGKGKGQAVQDALAMIDDPYVIMIDGDGTYLAKDVHSMLEPLETGRADHVIGNRFADFDPGAFTKLNLIGNKMLNKFFSVIYRKNLVDILSGYRGFTNQAIRELELHETGFEIESEIAVDSMKKEHRVEVVPIAYRPRPDEGDTKLNPLTDGFGIGSTIYKMAKFHNPMFYFGIIGAILTLCGILLGIYVVSEWMIGITHIPMTILTALLIISGIQMFIFGMLSDLVVSLHRETMRTLRRQQR</sequence>
<reference evidence="3 6" key="1">
    <citation type="submission" date="2016-10" db="EMBL/GenBank/DDBJ databases">
        <title>Methanohalophilus halophilus.</title>
        <authorList>
            <person name="L'haridon S."/>
        </authorList>
    </citation>
    <scope>NUCLEOTIDE SEQUENCE [LARGE SCALE GENOMIC DNA]</scope>
    <source>
        <strain evidence="3 6">Z-7982</strain>
    </source>
</reference>
<dbReference type="EMBL" id="CP017921">
    <property type="protein sequence ID" value="APH38837.1"/>
    <property type="molecule type" value="Genomic_DNA"/>
</dbReference>
<evidence type="ECO:0000313" key="6">
    <source>
        <dbReference type="Proteomes" id="UP000186879"/>
    </source>
</evidence>